<dbReference type="Proteomes" id="UP000475862">
    <property type="component" value="Unassembled WGS sequence"/>
</dbReference>
<dbReference type="EMBL" id="VYZN01000042">
    <property type="protein sequence ID" value="KAE9530849.1"/>
    <property type="molecule type" value="Genomic_DNA"/>
</dbReference>
<gene>
    <name evidence="1" type="ORF">AGLY_011311</name>
</gene>
<organism evidence="1 2">
    <name type="scientific">Aphis glycines</name>
    <name type="common">Soybean aphid</name>
    <dbReference type="NCBI Taxonomy" id="307491"/>
    <lineage>
        <taxon>Eukaryota</taxon>
        <taxon>Metazoa</taxon>
        <taxon>Ecdysozoa</taxon>
        <taxon>Arthropoda</taxon>
        <taxon>Hexapoda</taxon>
        <taxon>Insecta</taxon>
        <taxon>Pterygota</taxon>
        <taxon>Neoptera</taxon>
        <taxon>Paraneoptera</taxon>
        <taxon>Hemiptera</taxon>
        <taxon>Sternorrhyncha</taxon>
        <taxon>Aphidomorpha</taxon>
        <taxon>Aphidoidea</taxon>
        <taxon>Aphididae</taxon>
        <taxon>Aphidini</taxon>
        <taxon>Aphis</taxon>
        <taxon>Aphis</taxon>
    </lineage>
</organism>
<accession>A0A6G0TD95</accession>
<name>A0A6G0TD95_APHGL</name>
<evidence type="ECO:0000313" key="1">
    <source>
        <dbReference type="EMBL" id="KAE9530849.1"/>
    </source>
</evidence>
<comment type="caution">
    <text evidence="1">The sequence shown here is derived from an EMBL/GenBank/DDBJ whole genome shotgun (WGS) entry which is preliminary data.</text>
</comment>
<reference evidence="1 2" key="1">
    <citation type="submission" date="2019-08" db="EMBL/GenBank/DDBJ databases">
        <title>The genome of the soybean aphid Biotype 1, its phylome, world population structure and adaptation to the North American continent.</title>
        <authorList>
            <person name="Giordano R."/>
            <person name="Donthu R.K."/>
            <person name="Hernandez A.G."/>
            <person name="Wright C.L."/>
            <person name="Zimin A.V."/>
        </authorList>
    </citation>
    <scope>NUCLEOTIDE SEQUENCE [LARGE SCALE GENOMIC DNA]</scope>
    <source>
        <tissue evidence="1">Whole aphids</tissue>
    </source>
</reference>
<sequence>MPVDLENRVEQKYDMKMLAQVWSNMFFRSTHPVSAMESMVSVKSVSSVFKHLSSRVYMFDVVLGKLFLSPLNNWLNRRNEGRLSKWSPFIINTSRILFNPLTTTHGTDPKSMRKTDPKSAMISSNTRYGTLYRAIRYKWPIIGHALGAGGSMRPALWSTCFVFNSSRIRNNNTAVNTKSNKICLVKINLLFFLIVGNRTAQASNVCVCVVGVAVRCVCGALALDNWCVTFRFSFYTYLIATLPGSAD</sequence>
<protein>
    <submittedName>
        <fullName evidence="1">Uncharacterized protein</fullName>
    </submittedName>
</protein>
<proteinExistence type="predicted"/>
<evidence type="ECO:0000313" key="2">
    <source>
        <dbReference type="Proteomes" id="UP000475862"/>
    </source>
</evidence>
<keyword evidence="2" id="KW-1185">Reference proteome</keyword>
<dbReference type="AlphaFoldDB" id="A0A6G0TD95"/>